<evidence type="ECO:0000256" key="2">
    <source>
        <dbReference type="SAM" id="MobiDB-lite"/>
    </source>
</evidence>
<dbReference type="Pfam" id="PF10342">
    <property type="entry name" value="Kre9_KNH"/>
    <property type="match status" value="1"/>
</dbReference>
<keyword evidence="6" id="KW-1185">Reference proteome</keyword>
<feature type="compositionally biased region" description="Basic and acidic residues" evidence="2">
    <location>
        <begin position="208"/>
        <end position="224"/>
    </location>
</feature>
<evidence type="ECO:0000313" key="5">
    <source>
        <dbReference type="EMBL" id="KNE94444.1"/>
    </source>
</evidence>
<evidence type="ECO:0000313" key="6">
    <source>
        <dbReference type="Proteomes" id="UP000054564"/>
    </source>
</evidence>
<dbReference type="PANTHER" id="PTHR35185">
    <property type="entry name" value="SERINE/THREONINE-RICH PROTEIN ADG2-RELATED"/>
    <property type="match status" value="1"/>
</dbReference>
<name>A0A0L0V621_9BASI</name>
<evidence type="ECO:0000256" key="1">
    <source>
        <dbReference type="ARBA" id="ARBA00022729"/>
    </source>
</evidence>
<proteinExistence type="predicted"/>
<dbReference type="PANTHER" id="PTHR35185:SF3">
    <property type="entry name" value="SERINE_THREONINE-RICH PROTEIN ADG2"/>
    <property type="match status" value="1"/>
</dbReference>
<dbReference type="InterPro" id="IPR052479">
    <property type="entry name" value="GPI-anchor_Adhesion_Reg"/>
</dbReference>
<feature type="compositionally biased region" description="Basic and acidic residues" evidence="2">
    <location>
        <begin position="161"/>
        <end position="179"/>
    </location>
</feature>
<dbReference type="EMBL" id="AJIL01000117">
    <property type="protein sequence ID" value="KNE94444.1"/>
    <property type="molecule type" value="Genomic_DNA"/>
</dbReference>
<gene>
    <name evidence="5" type="ORF">PSTG_12237</name>
</gene>
<dbReference type="InterPro" id="IPR018466">
    <property type="entry name" value="Kre9/Knh1-like_N"/>
</dbReference>
<comment type="caution">
    <text evidence="5">The sequence shown here is derived from an EMBL/GenBank/DDBJ whole genome shotgun (WGS) entry which is preliminary data.</text>
</comment>
<reference evidence="6" key="1">
    <citation type="submission" date="2014-03" db="EMBL/GenBank/DDBJ databases">
        <title>The Genome Sequence of Puccinia striiformis f. sp. tritici PST-78.</title>
        <authorList>
            <consortium name="The Broad Institute Genome Sequencing Platform"/>
            <person name="Cuomo C."/>
            <person name="Hulbert S."/>
            <person name="Chen X."/>
            <person name="Walker B."/>
            <person name="Young S.K."/>
            <person name="Zeng Q."/>
            <person name="Gargeya S."/>
            <person name="Fitzgerald M."/>
            <person name="Haas B."/>
            <person name="Abouelleil A."/>
            <person name="Alvarado L."/>
            <person name="Arachchi H.M."/>
            <person name="Berlin A.M."/>
            <person name="Chapman S.B."/>
            <person name="Goldberg J."/>
            <person name="Griggs A."/>
            <person name="Gujja S."/>
            <person name="Hansen M."/>
            <person name="Howarth C."/>
            <person name="Imamovic A."/>
            <person name="Larimer J."/>
            <person name="McCowan C."/>
            <person name="Montmayeur A."/>
            <person name="Murphy C."/>
            <person name="Neiman D."/>
            <person name="Pearson M."/>
            <person name="Priest M."/>
            <person name="Roberts A."/>
            <person name="Saif S."/>
            <person name="Shea T."/>
            <person name="Sisk P."/>
            <person name="Sykes S."/>
            <person name="Wortman J."/>
            <person name="Nusbaum C."/>
            <person name="Birren B."/>
        </authorList>
    </citation>
    <scope>NUCLEOTIDE SEQUENCE [LARGE SCALE GENOMIC DNA]</scope>
    <source>
        <strain evidence="6">race PST-78</strain>
    </source>
</reference>
<feature type="domain" description="Yeast cell wall synthesis Kre9/Knh1-like N-terminal" evidence="4">
    <location>
        <begin position="38"/>
        <end position="133"/>
    </location>
</feature>
<dbReference type="STRING" id="1165861.A0A0L0V621"/>
<organism evidence="5 6">
    <name type="scientific">Puccinia striiformis f. sp. tritici PST-78</name>
    <dbReference type="NCBI Taxonomy" id="1165861"/>
    <lineage>
        <taxon>Eukaryota</taxon>
        <taxon>Fungi</taxon>
        <taxon>Dikarya</taxon>
        <taxon>Basidiomycota</taxon>
        <taxon>Pucciniomycotina</taxon>
        <taxon>Pucciniomycetes</taxon>
        <taxon>Pucciniales</taxon>
        <taxon>Pucciniaceae</taxon>
        <taxon>Puccinia</taxon>
    </lineage>
</organism>
<evidence type="ECO:0000259" key="4">
    <source>
        <dbReference type="Pfam" id="PF10342"/>
    </source>
</evidence>
<protein>
    <recommendedName>
        <fullName evidence="4">Yeast cell wall synthesis Kre9/Knh1-like N-terminal domain-containing protein</fullName>
    </recommendedName>
</protein>
<dbReference type="AlphaFoldDB" id="A0A0L0V621"/>
<accession>A0A0L0V621</accession>
<feature type="signal peptide" evidence="3">
    <location>
        <begin position="1"/>
        <end position="33"/>
    </location>
</feature>
<sequence length="242" mass="26820">MANQNFLIRLTSGLQLMVLILLAALPQCPYADAYFITSPAANGFWYMGSKMSLRWTSVSTDPAKFSIAITNQDPNTYPSALSKPIVRGVPKKLGKYNVAASAIKGLKEGSGYQINIMSLEGGAILAQSPPFTISRPSVEMGEGVDDVIDYSDESEVDTTSSDEHDDKQKSMGGKDDKHRYERLKKLHQKGHNQKAKPYRSRKFHQAKGKSDALYKSTPKFDHSRRACSRSPHNPRVANVLRV</sequence>
<feature type="chain" id="PRO_5005548857" description="Yeast cell wall synthesis Kre9/Knh1-like N-terminal domain-containing protein" evidence="3">
    <location>
        <begin position="34"/>
        <end position="242"/>
    </location>
</feature>
<keyword evidence="1 3" id="KW-0732">Signal</keyword>
<evidence type="ECO:0000256" key="3">
    <source>
        <dbReference type="SAM" id="SignalP"/>
    </source>
</evidence>
<feature type="compositionally biased region" description="Basic residues" evidence="2">
    <location>
        <begin position="180"/>
        <end position="207"/>
    </location>
</feature>
<dbReference type="OrthoDB" id="5316007at2759"/>
<dbReference type="Proteomes" id="UP000054564">
    <property type="component" value="Unassembled WGS sequence"/>
</dbReference>
<feature type="region of interest" description="Disordered" evidence="2">
    <location>
        <begin position="153"/>
        <end position="242"/>
    </location>
</feature>